<feature type="domain" description="HNH" evidence="1">
    <location>
        <begin position="24"/>
        <end position="58"/>
    </location>
</feature>
<dbReference type="Proteomes" id="UP000249769">
    <property type="component" value="Unassembled WGS sequence"/>
</dbReference>
<dbReference type="GO" id="GO:0003676">
    <property type="term" value="F:nucleic acid binding"/>
    <property type="evidence" value="ECO:0007669"/>
    <property type="project" value="InterPro"/>
</dbReference>
<name>A0A2W5GN99_9HYPH</name>
<dbReference type="CDD" id="cd00085">
    <property type="entry name" value="HNHc"/>
    <property type="match status" value="1"/>
</dbReference>
<dbReference type="InterPro" id="IPR002711">
    <property type="entry name" value="HNH"/>
</dbReference>
<reference evidence="2 3" key="1">
    <citation type="submission" date="2017-08" db="EMBL/GenBank/DDBJ databases">
        <title>Infants hospitalized years apart are colonized by the same room-sourced microbial strains.</title>
        <authorList>
            <person name="Brooks B."/>
            <person name="Olm M.R."/>
            <person name="Firek B.A."/>
            <person name="Baker R."/>
            <person name="Thomas B.C."/>
            <person name="Morowitz M.J."/>
            <person name="Banfield J.F."/>
        </authorList>
    </citation>
    <scope>NUCLEOTIDE SEQUENCE [LARGE SCALE GENOMIC DNA]</scope>
    <source>
        <strain evidence="2">S2_009_000_R2_73</strain>
    </source>
</reference>
<evidence type="ECO:0000313" key="2">
    <source>
        <dbReference type="EMBL" id="PZP47246.1"/>
    </source>
</evidence>
<dbReference type="GO" id="GO:0008270">
    <property type="term" value="F:zinc ion binding"/>
    <property type="evidence" value="ECO:0007669"/>
    <property type="project" value="InterPro"/>
</dbReference>
<keyword evidence="2" id="KW-0540">Nuclease</keyword>
<organism evidence="2 3">
    <name type="scientific">Agrobacterium fabrum</name>
    <dbReference type="NCBI Taxonomy" id="1176649"/>
    <lineage>
        <taxon>Bacteria</taxon>
        <taxon>Pseudomonadati</taxon>
        <taxon>Pseudomonadota</taxon>
        <taxon>Alphaproteobacteria</taxon>
        <taxon>Hyphomicrobiales</taxon>
        <taxon>Rhizobiaceae</taxon>
        <taxon>Rhizobium/Agrobacterium group</taxon>
        <taxon>Agrobacterium</taxon>
        <taxon>Agrobacterium tumefaciens complex</taxon>
    </lineage>
</organism>
<accession>A0A2W5GN99</accession>
<comment type="caution">
    <text evidence="2">The sequence shown here is derived from an EMBL/GenBank/DDBJ whole genome shotgun (WGS) entry which is preliminary data.</text>
</comment>
<evidence type="ECO:0000259" key="1">
    <source>
        <dbReference type="Pfam" id="PF01844"/>
    </source>
</evidence>
<dbReference type="Pfam" id="PF01844">
    <property type="entry name" value="HNH"/>
    <property type="match status" value="1"/>
</dbReference>
<gene>
    <name evidence="2" type="ORF">DI595_16980</name>
</gene>
<proteinExistence type="predicted"/>
<keyword evidence="2" id="KW-0378">Hydrolase</keyword>
<dbReference type="InterPro" id="IPR003615">
    <property type="entry name" value="HNH_nuc"/>
</dbReference>
<dbReference type="Gene3D" id="1.10.30.50">
    <property type="match status" value="1"/>
</dbReference>
<dbReference type="AlphaFoldDB" id="A0A2W5GN99"/>
<evidence type="ECO:0000313" key="3">
    <source>
        <dbReference type="Proteomes" id="UP000249769"/>
    </source>
</evidence>
<dbReference type="GO" id="GO:0004519">
    <property type="term" value="F:endonuclease activity"/>
    <property type="evidence" value="ECO:0007669"/>
    <property type="project" value="UniProtKB-KW"/>
</dbReference>
<dbReference type="EMBL" id="QFOL01000246">
    <property type="protein sequence ID" value="PZP47246.1"/>
    <property type="molecule type" value="Genomic_DNA"/>
</dbReference>
<keyword evidence="2" id="KW-0255">Endonuclease</keyword>
<protein>
    <submittedName>
        <fullName evidence="2">Restriction endonuclease</fullName>
    </submittedName>
</protein>
<sequence length="96" mass="11309">MWERDPQLFVRRYGVSRKEAQRFRCTAEHLVARHQGGNNGQANIVAACQFCNRARHRRREPLSSSDHIAHVRKRLTRGKWLPHHLYALFYTASRAT</sequence>